<sequence length="51" mass="5518">MMALLFSLFFAAMVCSVIGQRQAALTSGYVALIASSFWLLHHSTDALSILL</sequence>
<keyword evidence="2" id="KW-1185">Reference proteome</keyword>
<comment type="caution">
    <text evidence="1">The sequence shown here is derived from an EMBL/GenBank/DDBJ whole genome shotgun (WGS) entry which is preliminary data.</text>
</comment>
<gene>
    <name evidence="1" type="ORF">SIN8267_01537</name>
</gene>
<protein>
    <submittedName>
        <fullName evidence="1">Uncharacterized protein</fullName>
    </submittedName>
</protein>
<proteinExistence type="predicted"/>
<organism evidence="1 2">
    <name type="scientific">Sinobacterium norvegicum</name>
    <dbReference type="NCBI Taxonomy" id="1641715"/>
    <lineage>
        <taxon>Bacteria</taxon>
        <taxon>Pseudomonadati</taxon>
        <taxon>Pseudomonadota</taxon>
        <taxon>Gammaproteobacteria</taxon>
        <taxon>Cellvibrionales</taxon>
        <taxon>Spongiibacteraceae</taxon>
        <taxon>Sinobacterium</taxon>
    </lineage>
</organism>
<dbReference type="EMBL" id="CAKLPX010000001">
    <property type="protein sequence ID" value="CAH0991431.1"/>
    <property type="molecule type" value="Genomic_DNA"/>
</dbReference>
<dbReference type="Pfam" id="PF19455">
    <property type="entry name" value="DUF5993"/>
    <property type="match status" value="1"/>
</dbReference>
<evidence type="ECO:0000313" key="1">
    <source>
        <dbReference type="EMBL" id="CAH0991431.1"/>
    </source>
</evidence>
<accession>A0ABM9AEC2</accession>
<dbReference type="InterPro" id="IPR046035">
    <property type="entry name" value="DUF5993"/>
</dbReference>
<evidence type="ECO:0000313" key="2">
    <source>
        <dbReference type="Proteomes" id="UP000838100"/>
    </source>
</evidence>
<reference evidence="1" key="1">
    <citation type="submission" date="2021-12" db="EMBL/GenBank/DDBJ databases">
        <authorList>
            <person name="Rodrigo-Torres L."/>
            <person name="Arahal R. D."/>
            <person name="Lucena T."/>
        </authorList>
    </citation>
    <scope>NUCLEOTIDE SEQUENCE</scope>
    <source>
        <strain evidence="1">CECT 8267</strain>
    </source>
</reference>
<dbReference type="RefSeq" id="WP_237444080.1">
    <property type="nucleotide sequence ID" value="NZ_CAKLPX010000001.1"/>
</dbReference>
<dbReference type="Proteomes" id="UP000838100">
    <property type="component" value="Unassembled WGS sequence"/>
</dbReference>
<name>A0ABM9AEC2_9GAMM</name>